<comment type="caution">
    <text evidence="2">The sequence shown here is derived from an EMBL/GenBank/DDBJ whole genome shotgun (WGS) entry which is preliminary data.</text>
</comment>
<feature type="compositionally biased region" description="Acidic residues" evidence="1">
    <location>
        <begin position="90"/>
        <end position="108"/>
    </location>
</feature>
<dbReference type="AlphaFoldDB" id="A0A8J2MBY9"/>
<feature type="compositionally biased region" description="Basic and acidic residues" evidence="1">
    <location>
        <begin position="224"/>
        <end position="239"/>
    </location>
</feature>
<evidence type="ECO:0000256" key="1">
    <source>
        <dbReference type="SAM" id="MobiDB-lite"/>
    </source>
</evidence>
<dbReference type="InterPro" id="IPR026106">
    <property type="entry name" value="MAP9"/>
</dbReference>
<feature type="compositionally biased region" description="Polar residues" evidence="1">
    <location>
        <begin position="240"/>
        <end position="249"/>
    </location>
</feature>
<dbReference type="GO" id="GO:0000235">
    <property type="term" value="C:astral microtubule"/>
    <property type="evidence" value="ECO:0007669"/>
    <property type="project" value="TreeGrafter"/>
</dbReference>
<dbReference type="Proteomes" id="UP000746747">
    <property type="component" value="Unassembled WGS sequence"/>
</dbReference>
<accession>A0A8J2MBY9</accession>
<feature type="region of interest" description="Disordered" evidence="1">
    <location>
        <begin position="224"/>
        <end position="290"/>
    </location>
</feature>
<evidence type="ECO:0000313" key="3">
    <source>
        <dbReference type="Proteomes" id="UP000746747"/>
    </source>
</evidence>
<feature type="region of interest" description="Disordered" evidence="1">
    <location>
        <begin position="349"/>
        <end position="372"/>
    </location>
</feature>
<reference evidence="2" key="1">
    <citation type="submission" date="2021-09" db="EMBL/GenBank/DDBJ databases">
        <authorList>
            <consortium name="Pathogen Informatics"/>
        </authorList>
    </citation>
    <scope>NUCLEOTIDE SEQUENCE</scope>
</reference>
<organism evidence="2 3">
    <name type="scientific">Cercopithifilaria johnstoni</name>
    <dbReference type="NCBI Taxonomy" id="2874296"/>
    <lineage>
        <taxon>Eukaryota</taxon>
        <taxon>Metazoa</taxon>
        <taxon>Ecdysozoa</taxon>
        <taxon>Nematoda</taxon>
        <taxon>Chromadorea</taxon>
        <taxon>Rhabditida</taxon>
        <taxon>Spirurina</taxon>
        <taxon>Spiruromorpha</taxon>
        <taxon>Filarioidea</taxon>
        <taxon>Onchocercidae</taxon>
        <taxon>Cercopithifilaria</taxon>
    </lineage>
</organism>
<feature type="region of interest" description="Disordered" evidence="1">
    <location>
        <begin position="88"/>
        <end position="127"/>
    </location>
</feature>
<gene>
    <name evidence="2" type="ORF">CJOHNSTONI_LOCUS8374</name>
</gene>
<dbReference type="PANTHER" id="PTHR14739">
    <property type="entry name" value="MICROTUBULE-ASSOCIATED PROTEIN 9"/>
    <property type="match status" value="1"/>
</dbReference>
<feature type="region of interest" description="Disordered" evidence="1">
    <location>
        <begin position="162"/>
        <end position="205"/>
    </location>
</feature>
<dbReference type="GO" id="GO:0000281">
    <property type="term" value="P:mitotic cytokinesis"/>
    <property type="evidence" value="ECO:0007669"/>
    <property type="project" value="InterPro"/>
</dbReference>
<evidence type="ECO:0000313" key="2">
    <source>
        <dbReference type="EMBL" id="CAG9538692.1"/>
    </source>
</evidence>
<dbReference type="GO" id="GO:0008017">
    <property type="term" value="F:microtubule binding"/>
    <property type="evidence" value="ECO:0007669"/>
    <property type="project" value="TreeGrafter"/>
</dbReference>
<dbReference type="GO" id="GO:1902412">
    <property type="term" value="P:regulation of mitotic cytokinesis"/>
    <property type="evidence" value="ECO:0007669"/>
    <property type="project" value="TreeGrafter"/>
</dbReference>
<keyword evidence="3" id="KW-1185">Reference proteome</keyword>
<proteinExistence type="predicted"/>
<dbReference type="OrthoDB" id="5877408at2759"/>
<feature type="compositionally biased region" description="Polar residues" evidence="1">
    <location>
        <begin position="162"/>
        <end position="191"/>
    </location>
</feature>
<name>A0A8J2MBY9_9BILA</name>
<feature type="compositionally biased region" description="Basic and acidic residues" evidence="1">
    <location>
        <begin position="252"/>
        <end position="290"/>
    </location>
</feature>
<sequence>MKNGAILRKHNTRYGGALDEMLGIRSKKGNVIQKVELSKQTQLVERPKTRHGRYGEAVTAAVTSESFPLSFKLRFTDKSDVTVERWQRECEEDGRSDDEKEIDDEEEEKSSSQSNDANGTGRKSREHIQKIETVNDKFENDAVAIAQKIACSPAVNTAKSDNRFQHSIGTSNQGQDSDQSIKTVRQKNQFSGAVKKTKARESQISEENLHGTFRIRSIYATSRNKQDSELKKPVEEHLRTTSVNESPSSGKEAYEKWFQEKVRQEREKRRKQKEKEEEVGKAGEERRKEAERNYEIWKQRSDETIRERRKNKREKAEALTREKMEEIRRKKEEATQMFQAWKNDRLQRLSKEQKQHIQNKENDELKKKREKEIRNSEAQKAFNAWYEENKIRNLEAQRKLLKSKKAEEMQSRNAKEYKEALAREAYDVWLQIKESERRFNESLQGRIMKFDEMFRRSHLVPWVPPSNIIPRQFVPTRTRRHQSVKRSIKSNQAYKKFPSVIHRSKSALR</sequence>
<dbReference type="PANTHER" id="PTHR14739:SF9">
    <property type="entry name" value="MICROTUBULE-ASSOCIATED PROTEIN 9"/>
    <property type="match status" value="1"/>
</dbReference>
<protein>
    <submittedName>
        <fullName evidence="2">Uncharacterized protein</fullName>
    </submittedName>
</protein>
<dbReference type="EMBL" id="CAKAEH010001692">
    <property type="protein sequence ID" value="CAG9538692.1"/>
    <property type="molecule type" value="Genomic_DNA"/>
</dbReference>
<dbReference type="GO" id="GO:0090307">
    <property type="term" value="P:mitotic spindle assembly"/>
    <property type="evidence" value="ECO:0007669"/>
    <property type="project" value="TreeGrafter"/>
</dbReference>